<accession>A0ABU9VJT4</accession>
<proteinExistence type="predicted"/>
<evidence type="ECO:0000313" key="7">
    <source>
        <dbReference type="Proteomes" id="UP001418796"/>
    </source>
</evidence>
<evidence type="ECO:0000256" key="2">
    <source>
        <dbReference type="ARBA" id="ARBA00022793"/>
    </source>
</evidence>
<protein>
    <submittedName>
        <fullName evidence="6">NAD-dependent epimerase/dehydratase family protein</fullName>
    </submittedName>
</protein>
<dbReference type="Proteomes" id="UP001418796">
    <property type="component" value="Unassembled WGS sequence"/>
</dbReference>
<dbReference type="SUPFAM" id="SSF51735">
    <property type="entry name" value="NAD(P)-binding Rossmann-fold domains"/>
    <property type="match status" value="1"/>
</dbReference>
<organism evidence="6 7">
    <name type="scientific">Alkalicoccobacillus gibsonii</name>
    <dbReference type="NCBI Taxonomy" id="79881"/>
    <lineage>
        <taxon>Bacteria</taxon>
        <taxon>Bacillati</taxon>
        <taxon>Bacillota</taxon>
        <taxon>Bacilli</taxon>
        <taxon>Bacillales</taxon>
        <taxon>Bacillaceae</taxon>
        <taxon>Alkalicoccobacillus</taxon>
    </lineage>
</organism>
<feature type="domain" description="NAD-dependent epimerase/dehydratase" evidence="5">
    <location>
        <begin position="4"/>
        <end position="243"/>
    </location>
</feature>
<dbReference type="Gene3D" id="3.40.50.720">
    <property type="entry name" value="NAD(P)-binding Rossmann-like Domain"/>
    <property type="match status" value="1"/>
</dbReference>
<dbReference type="InterPro" id="IPR001509">
    <property type="entry name" value="Epimerase_deHydtase"/>
</dbReference>
<dbReference type="PANTHER" id="PTHR43078">
    <property type="entry name" value="UDP-GLUCURONIC ACID DECARBOXYLASE-RELATED"/>
    <property type="match status" value="1"/>
</dbReference>
<keyword evidence="2" id="KW-0210">Decarboxylase</keyword>
<evidence type="ECO:0000256" key="4">
    <source>
        <dbReference type="ARBA" id="ARBA00023239"/>
    </source>
</evidence>
<dbReference type="Pfam" id="PF01370">
    <property type="entry name" value="Epimerase"/>
    <property type="match status" value="1"/>
</dbReference>
<sequence length="324" mass="35613">MNLLVTGGAGFIGSHLCEELLELGHVVTALDNFSNGNQSNVAHLREDPNFRLIEGDCSHVPTVDPLIKKNDVVFHLAAVLGVKHCVDSPLKVIKENLSGTSTILESAARYNKRVVFASSSEVYGKSESLPYKEDGDRLLGSTHVHRWCYSTAKSMEEHLCLAYGKEGLPVTILRYFNAYGPRANDSIYGGVVPIFVKAAIENKEITLFGDGTQSRCFTFVKDTAKATALVLEKDTDQQIINIGTNEGTSIAELATIVKTCTQSSSPIKQISYEEAYGEGFEDMRKRIPCIEKARNLLNFVPETDLIEGIQALVNSYQKTNLSYP</sequence>
<name>A0ABU9VJT4_9BACI</name>
<evidence type="ECO:0000256" key="1">
    <source>
        <dbReference type="ARBA" id="ARBA00001911"/>
    </source>
</evidence>
<reference evidence="6 7" key="1">
    <citation type="submission" date="2024-03" db="EMBL/GenBank/DDBJ databases">
        <title>Bacilli Hybrid Assemblies.</title>
        <authorList>
            <person name="Kovac J."/>
        </authorList>
    </citation>
    <scope>NUCLEOTIDE SEQUENCE [LARGE SCALE GENOMIC DNA]</scope>
    <source>
        <strain evidence="6 7">FSL R7-0666</strain>
    </source>
</reference>
<evidence type="ECO:0000256" key="3">
    <source>
        <dbReference type="ARBA" id="ARBA00023027"/>
    </source>
</evidence>
<comment type="cofactor">
    <cofactor evidence="1">
        <name>NAD(+)</name>
        <dbReference type="ChEBI" id="CHEBI:57540"/>
    </cofactor>
</comment>
<keyword evidence="3" id="KW-0520">NAD</keyword>
<dbReference type="InterPro" id="IPR044516">
    <property type="entry name" value="UXS-like"/>
</dbReference>
<dbReference type="EMBL" id="JBCITK010000001">
    <property type="protein sequence ID" value="MEN0644142.1"/>
    <property type="molecule type" value="Genomic_DNA"/>
</dbReference>
<dbReference type="PANTHER" id="PTHR43078:SF6">
    <property type="entry name" value="UDP-GLUCURONIC ACID DECARBOXYLASE 1"/>
    <property type="match status" value="1"/>
</dbReference>
<keyword evidence="4" id="KW-0456">Lyase</keyword>
<evidence type="ECO:0000259" key="5">
    <source>
        <dbReference type="Pfam" id="PF01370"/>
    </source>
</evidence>
<dbReference type="InterPro" id="IPR036291">
    <property type="entry name" value="NAD(P)-bd_dom_sf"/>
</dbReference>
<comment type="caution">
    <text evidence="6">The sequence shown here is derived from an EMBL/GenBank/DDBJ whole genome shotgun (WGS) entry which is preliminary data.</text>
</comment>
<gene>
    <name evidence="6" type="ORF">MKY91_13405</name>
</gene>
<dbReference type="RefSeq" id="WP_343130908.1">
    <property type="nucleotide sequence ID" value="NZ_JBCITK010000001.1"/>
</dbReference>
<evidence type="ECO:0000313" key="6">
    <source>
        <dbReference type="EMBL" id="MEN0644142.1"/>
    </source>
</evidence>
<keyword evidence="7" id="KW-1185">Reference proteome</keyword>